<evidence type="ECO:0000313" key="3">
    <source>
        <dbReference type="Proteomes" id="UP000317512"/>
    </source>
</evidence>
<proteinExistence type="predicted"/>
<dbReference type="AlphaFoldDB" id="A0A5B8K1Y3"/>
<dbReference type="Proteomes" id="UP000317512">
    <property type="component" value="Chromosome"/>
</dbReference>
<evidence type="ECO:0000313" key="2">
    <source>
        <dbReference type="EMBL" id="QDY88680.1"/>
    </source>
</evidence>
<evidence type="ECO:0000256" key="1">
    <source>
        <dbReference type="SAM" id="Phobius"/>
    </source>
</evidence>
<accession>A0A5B8K1Y3</accession>
<name>A0A5B8K1Y3_9MOLU</name>
<dbReference type="EMBL" id="CP041663">
    <property type="protein sequence ID" value="QDY88680.1"/>
    <property type="molecule type" value="Genomic_DNA"/>
</dbReference>
<feature type="transmembrane region" description="Helical" evidence="1">
    <location>
        <begin position="115"/>
        <end position="139"/>
    </location>
</feature>
<sequence>MILTIFIIILLVCLYVFTTLIYRYLLTWLFRKNWFLGLYEHIYHSNTINIPIQTKKLYEDTHLDNHKKLLNYTVVTTIYLVWYLVCFMFICIYLVLRYFNVINHQIDYLDVKILFNFSILHVLFIFSIIDMIFQFQLLISMLIKSWKWTLVAEKKIKQIALIEDFKIEPKKDIDLSQFNINSRKNYYIYSIKINKFSPKSIVKVDFEYFKQKYGLELTKNLFETFFWLIENNKPESKSTFSYLENLEILYFYNLTQFK</sequence>
<organism evidence="2 3">
    <name type="scientific">Mycoplasma anserisalpingitidis</name>
    <dbReference type="NCBI Taxonomy" id="519450"/>
    <lineage>
        <taxon>Bacteria</taxon>
        <taxon>Bacillati</taxon>
        <taxon>Mycoplasmatota</taxon>
        <taxon>Mollicutes</taxon>
        <taxon>Mycoplasmataceae</taxon>
        <taxon>Mycoplasma</taxon>
    </lineage>
</organism>
<feature type="transmembrane region" description="Helical" evidence="1">
    <location>
        <begin position="69"/>
        <end position="95"/>
    </location>
</feature>
<gene>
    <name evidence="2" type="ORF">FOY43_03400</name>
</gene>
<keyword evidence="1" id="KW-1133">Transmembrane helix</keyword>
<keyword evidence="1" id="KW-0812">Transmembrane</keyword>
<reference evidence="3" key="1">
    <citation type="submission" date="2019-07" db="EMBL/GenBank/DDBJ databases">
        <title>Complete genome sequences of three Mycoplasma sp. 1220 strains.</title>
        <authorList>
            <person name="Grozner D."/>
            <person name="Forro B."/>
            <person name="Kovacs A.B."/>
            <person name="Marton S."/>
            <person name="Banyai K."/>
            <person name="Kreizinger Z."/>
            <person name="Sulyok K.M."/>
            <person name="Gyuranecz M."/>
        </authorList>
    </citation>
    <scope>NUCLEOTIDE SEQUENCE [LARGE SCALE GENOMIC DNA]</scope>
    <source>
        <strain evidence="3">MYCAV93</strain>
    </source>
</reference>
<feature type="transmembrane region" description="Helical" evidence="1">
    <location>
        <begin position="6"/>
        <end position="26"/>
    </location>
</feature>
<keyword evidence="1" id="KW-0472">Membrane</keyword>
<protein>
    <submittedName>
        <fullName evidence="2">Uncharacterized protein</fullName>
    </submittedName>
</protein>
<dbReference type="RefSeq" id="WP_146309132.1">
    <property type="nucleotide sequence ID" value="NZ_CP041663.1"/>
</dbReference>